<organism evidence="10 11">
    <name type="scientific">candidate division WS6 bacterium 34_10</name>
    <dbReference type="NCBI Taxonomy" id="1641389"/>
    <lineage>
        <taxon>Bacteria</taxon>
        <taxon>Candidatus Dojkabacteria</taxon>
    </lineage>
</organism>
<feature type="transmembrane region" description="Helical" evidence="8">
    <location>
        <begin position="12"/>
        <end position="32"/>
    </location>
</feature>
<dbReference type="GO" id="GO:0005886">
    <property type="term" value="C:plasma membrane"/>
    <property type="evidence" value="ECO:0007669"/>
    <property type="project" value="UniProtKB-SubCell"/>
</dbReference>
<evidence type="ECO:0000256" key="7">
    <source>
        <dbReference type="ARBA" id="ARBA00023136"/>
    </source>
</evidence>
<comment type="subcellular location">
    <subcellularLocation>
        <location evidence="1">Cell membrane</location>
        <topology evidence="1">Multi-pass membrane protein</topology>
    </subcellularLocation>
</comment>
<keyword evidence="2" id="KW-1003">Cell membrane</keyword>
<dbReference type="GO" id="GO:0016763">
    <property type="term" value="F:pentosyltransferase activity"/>
    <property type="evidence" value="ECO:0007669"/>
    <property type="project" value="TreeGrafter"/>
</dbReference>
<evidence type="ECO:0000259" key="9">
    <source>
        <dbReference type="Pfam" id="PF02366"/>
    </source>
</evidence>
<keyword evidence="5 8" id="KW-0812">Transmembrane</keyword>
<evidence type="ECO:0000256" key="2">
    <source>
        <dbReference type="ARBA" id="ARBA00022475"/>
    </source>
</evidence>
<feature type="domain" description="ArnT-like N-terminal" evidence="9">
    <location>
        <begin position="90"/>
        <end position="210"/>
    </location>
</feature>
<feature type="transmembrane region" description="Helical" evidence="8">
    <location>
        <begin position="384"/>
        <end position="404"/>
    </location>
</feature>
<dbReference type="PATRIC" id="fig|1641389.3.peg.908"/>
<evidence type="ECO:0000313" key="10">
    <source>
        <dbReference type="EMBL" id="KUK76710.1"/>
    </source>
</evidence>
<keyword evidence="7 8" id="KW-0472">Membrane</keyword>
<protein>
    <submittedName>
        <fullName evidence="10">Dolichyl-phosphate-mannose-protein mannosyltransferase protein</fullName>
    </submittedName>
</protein>
<feature type="transmembrane region" description="Helical" evidence="8">
    <location>
        <begin position="352"/>
        <end position="372"/>
    </location>
</feature>
<proteinExistence type="predicted"/>
<dbReference type="EMBL" id="LGGO01000113">
    <property type="protein sequence ID" value="KUK76710.1"/>
    <property type="molecule type" value="Genomic_DNA"/>
</dbReference>
<feature type="transmembrane region" description="Helical" evidence="8">
    <location>
        <begin position="163"/>
        <end position="179"/>
    </location>
</feature>
<dbReference type="InterPro" id="IPR003342">
    <property type="entry name" value="ArnT-like_N"/>
</dbReference>
<evidence type="ECO:0000256" key="8">
    <source>
        <dbReference type="SAM" id="Phobius"/>
    </source>
</evidence>
<feature type="transmembrane region" description="Helical" evidence="8">
    <location>
        <begin position="185"/>
        <end position="200"/>
    </location>
</feature>
<dbReference type="InterPro" id="IPR050297">
    <property type="entry name" value="LipidA_mod_glycosyltrf_83"/>
</dbReference>
<evidence type="ECO:0000256" key="4">
    <source>
        <dbReference type="ARBA" id="ARBA00022679"/>
    </source>
</evidence>
<dbReference type="Proteomes" id="UP000053904">
    <property type="component" value="Unassembled WGS sequence"/>
</dbReference>
<dbReference type="Pfam" id="PF02366">
    <property type="entry name" value="PMT"/>
    <property type="match status" value="1"/>
</dbReference>
<feature type="transmembrane region" description="Helical" evidence="8">
    <location>
        <begin position="212"/>
        <end position="229"/>
    </location>
</feature>
<dbReference type="PANTHER" id="PTHR33908">
    <property type="entry name" value="MANNOSYLTRANSFERASE YKCB-RELATED"/>
    <property type="match status" value="1"/>
</dbReference>
<dbReference type="PANTHER" id="PTHR33908:SF11">
    <property type="entry name" value="MEMBRANE PROTEIN"/>
    <property type="match status" value="1"/>
</dbReference>
<accession>A0A101HHU7</accession>
<reference evidence="11" key="1">
    <citation type="journal article" date="2015" name="MBio">
        <title>Genome-Resolved Metagenomic Analysis Reveals Roles for Candidate Phyla and Other Microbial Community Members in Biogeochemical Transformations in Oil Reservoirs.</title>
        <authorList>
            <person name="Hu P."/>
            <person name="Tom L."/>
            <person name="Singh A."/>
            <person name="Thomas B.C."/>
            <person name="Baker B.J."/>
            <person name="Piceno Y.M."/>
            <person name="Andersen G.L."/>
            <person name="Banfield J.F."/>
        </authorList>
    </citation>
    <scope>NUCLEOTIDE SEQUENCE [LARGE SCALE GENOMIC DNA]</scope>
</reference>
<keyword evidence="4 10" id="KW-0808">Transferase</keyword>
<evidence type="ECO:0000256" key="3">
    <source>
        <dbReference type="ARBA" id="ARBA00022676"/>
    </source>
</evidence>
<feature type="transmembrane region" description="Helical" evidence="8">
    <location>
        <begin position="302"/>
        <end position="320"/>
    </location>
</feature>
<feature type="transmembrane region" description="Helical" evidence="8">
    <location>
        <begin position="136"/>
        <end position="156"/>
    </location>
</feature>
<evidence type="ECO:0000256" key="1">
    <source>
        <dbReference type="ARBA" id="ARBA00004651"/>
    </source>
</evidence>
<keyword evidence="3 10" id="KW-0328">Glycosyltransferase</keyword>
<gene>
    <name evidence="10" type="ORF">XD93_0760</name>
</gene>
<name>A0A101HHU7_9BACT</name>
<evidence type="ECO:0000256" key="5">
    <source>
        <dbReference type="ARBA" id="ARBA00022692"/>
    </source>
</evidence>
<keyword evidence="6 8" id="KW-1133">Transmembrane helix</keyword>
<dbReference type="GO" id="GO:0006493">
    <property type="term" value="P:protein O-linked glycosylation"/>
    <property type="evidence" value="ECO:0007669"/>
    <property type="project" value="InterPro"/>
</dbReference>
<dbReference type="GO" id="GO:0000030">
    <property type="term" value="F:mannosyltransferase activity"/>
    <property type="evidence" value="ECO:0007669"/>
    <property type="project" value="InterPro"/>
</dbReference>
<dbReference type="GO" id="GO:0009103">
    <property type="term" value="P:lipopolysaccharide biosynthetic process"/>
    <property type="evidence" value="ECO:0007669"/>
    <property type="project" value="UniProtKB-ARBA"/>
</dbReference>
<comment type="caution">
    <text evidence="10">The sequence shown here is derived from an EMBL/GenBank/DDBJ whole genome shotgun (WGS) entry which is preliminary data.</text>
</comment>
<feature type="transmembrane region" description="Helical" evidence="8">
    <location>
        <begin position="114"/>
        <end position="130"/>
    </location>
</feature>
<dbReference type="AlphaFoldDB" id="A0A101HHU7"/>
<feature type="transmembrane region" description="Helical" evidence="8">
    <location>
        <begin position="329"/>
        <end position="346"/>
    </location>
</feature>
<evidence type="ECO:0000313" key="11">
    <source>
        <dbReference type="Proteomes" id="UP000053904"/>
    </source>
</evidence>
<evidence type="ECO:0000256" key="6">
    <source>
        <dbReference type="ARBA" id="ARBA00022989"/>
    </source>
</evidence>
<feature type="transmembrane region" description="Helical" evidence="8">
    <location>
        <begin position="86"/>
        <end position="107"/>
    </location>
</feature>
<sequence>MKNLSVKHEYFVKVILLSVIFLFILLEIILALTPPVARDVLIHHLAVPKLWLIHGGFYEIPWAGFSYYPMNLSLLYLVPLYFGNDIIPNLIHLSFGVGTAGLLYVYLNRKSGQLAGLLAALIFISLPTILRTATTAYVDVGLVFFTTLSVLAYVYWRDAEYKSHGWLLVSAIAMGLALGTKYSALPAWFFLTLAVVFIYAKETGRQWPALRFGLIFFFVSLIVFSPWLVKNAMLTGNPLYPLFKSVFGSYGINSMGDYSPISGDVGRGMFKMREILYGDNFLETLLIPFRFFLQGQDHNPRYFDGVLNPVLIFIAPFAFISKKIKMEKLLFLSFAVFFILLAFFMDQHRIRYILPAVPFVIILTVLGFVNLFNWIMDRQKPLQTFCLVAFVFVLTGMIGFNGVYAKNYFVKIAPVDYILKNESRDQFIARHDGSYPAVRYINKHTPEHSRIRLILLAGRGYHLDRRYDDDASFGMEVIRNFVTLSSDEAAFQKYLRSLNCTHFLMRYDLFQQFLADNYSPEKLNKLSVQLAKNVMIIYQDGYYAVLQLKHK</sequence>